<proteinExistence type="predicted"/>
<sequence>MADYDNKPEATQGTMDLTDHKKTFAGFIRGSTWVIVGSLAVLVFMALTNA</sequence>
<evidence type="ECO:0000256" key="1">
    <source>
        <dbReference type="SAM" id="Phobius"/>
    </source>
</evidence>
<dbReference type="Gene3D" id="1.20.5.160">
    <property type="entry name" value="Bacterial aa3 type cytochrome c oxidase subunit IV"/>
    <property type="match status" value="1"/>
</dbReference>
<keyword evidence="1" id="KW-1133">Transmembrane helix</keyword>
<dbReference type="GeneID" id="97049121"/>
<keyword evidence="1" id="KW-0812">Transmembrane</keyword>
<name>A0A5C4RA63_9RHOB</name>
<dbReference type="InterPro" id="IPR012422">
    <property type="entry name" value="Cyt_c_oxidase_su4_bac-aa3"/>
</dbReference>
<dbReference type="Pfam" id="PF07835">
    <property type="entry name" value="COX4_pro_2"/>
    <property type="match status" value="1"/>
</dbReference>
<evidence type="ECO:0000313" key="3">
    <source>
        <dbReference type="EMBL" id="TNH40815.1"/>
    </source>
</evidence>
<feature type="domain" description="Cytochrome c oxidase subunit IV bacterial aa3 type" evidence="2">
    <location>
        <begin position="12"/>
        <end position="49"/>
    </location>
</feature>
<accession>A0A5C4RA63</accession>
<dbReference type="RefSeq" id="WP_064503561.1">
    <property type="nucleotide sequence ID" value="NZ_VDDC01000006.1"/>
</dbReference>
<dbReference type="InterPro" id="IPR036596">
    <property type="entry name" value="Cyt-C_aa3_sf"/>
</dbReference>
<keyword evidence="4" id="KW-1185">Reference proteome</keyword>
<organism evidence="3 4">
    <name type="scientific">Paracoccus haeundaensis</name>
    <dbReference type="NCBI Taxonomy" id="225362"/>
    <lineage>
        <taxon>Bacteria</taxon>
        <taxon>Pseudomonadati</taxon>
        <taxon>Pseudomonadota</taxon>
        <taxon>Alphaproteobacteria</taxon>
        <taxon>Rhodobacterales</taxon>
        <taxon>Paracoccaceae</taxon>
        <taxon>Paracoccus</taxon>
    </lineage>
</organism>
<protein>
    <submittedName>
        <fullName evidence="3">Aa3-type cytochrome c oxidase subunit IV</fullName>
    </submittedName>
</protein>
<dbReference type="AlphaFoldDB" id="A0A5C4RA63"/>
<dbReference type="Proteomes" id="UP000304880">
    <property type="component" value="Unassembled WGS sequence"/>
</dbReference>
<dbReference type="EMBL" id="VDDC01000006">
    <property type="protein sequence ID" value="TNH40815.1"/>
    <property type="molecule type" value="Genomic_DNA"/>
</dbReference>
<evidence type="ECO:0000313" key="4">
    <source>
        <dbReference type="Proteomes" id="UP000304880"/>
    </source>
</evidence>
<comment type="caution">
    <text evidence="3">The sequence shown here is derived from an EMBL/GenBank/DDBJ whole genome shotgun (WGS) entry which is preliminary data.</text>
</comment>
<reference evidence="3 4" key="1">
    <citation type="submission" date="2019-06" db="EMBL/GenBank/DDBJ databases">
        <authorList>
            <person name="Li J."/>
        </authorList>
    </citation>
    <scope>NUCLEOTIDE SEQUENCE [LARGE SCALE GENOMIC DNA]</scope>
    <source>
        <strain evidence="3 4">CGMCC 1.8012</strain>
    </source>
</reference>
<feature type="transmembrane region" description="Helical" evidence="1">
    <location>
        <begin position="24"/>
        <end position="47"/>
    </location>
</feature>
<gene>
    <name evidence="3" type="ORF">FHD67_02870</name>
</gene>
<keyword evidence="1" id="KW-0472">Membrane</keyword>
<dbReference type="SUPFAM" id="SSF81469">
    <property type="entry name" value="Bacterial aa3 type cytochrome c oxidase subunit IV"/>
    <property type="match status" value="1"/>
</dbReference>
<evidence type="ECO:0000259" key="2">
    <source>
        <dbReference type="Pfam" id="PF07835"/>
    </source>
</evidence>